<dbReference type="Proteomes" id="UP000009172">
    <property type="component" value="Unassembled WGS sequence"/>
</dbReference>
<gene>
    <name evidence="1" type="ORF">TESG_07657</name>
</gene>
<evidence type="ECO:0000313" key="1">
    <source>
        <dbReference type="EMBL" id="EGE00343.1"/>
    </source>
</evidence>
<dbReference type="EMBL" id="GG698537">
    <property type="protein sequence ID" value="EGE00343.1"/>
    <property type="molecule type" value="Genomic_DNA"/>
</dbReference>
<dbReference type="HOGENOM" id="CLU_2777725_0_0_1"/>
<reference evidence="2" key="1">
    <citation type="journal article" date="2012" name="MBio">
        <title>Comparative genome analysis of Trichophyton rubrum and related dermatophytes reveals candidate genes involved in infection.</title>
        <authorList>
            <person name="Martinez D.A."/>
            <person name="Oliver B.G."/>
            <person name="Graeser Y."/>
            <person name="Goldberg J.M."/>
            <person name="Li W."/>
            <person name="Martinez-Rossi N.M."/>
            <person name="Monod M."/>
            <person name="Shelest E."/>
            <person name="Barton R.C."/>
            <person name="Birch E."/>
            <person name="Brakhage A.A."/>
            <person name="Chen Z."/>
            <person name="Gurr S.J."/>
            <person name="Heiman D."/>
            <person name="Heitman J."/>
            <person name="Kosti I."/>
            <person name="Rossi A."/>
            <person name="Saif S."/>
            <person name="Samalova M."/>
            <person name="Saunders C.W."/>
            <person name="Shea T."/>
            <person name="Summerbell R.C."/>
            <person name="Xu J."/>
            <person name="Young S."/>
            <person name="Zeng Q."/>
            <person name="Birren B.W."/>
            <person name="Cuomo C.A."/>
            <person name="White T.C."/>
        </authorList>
    </citation>
    <scope>NUCLEOTIDE SEQUENCE [LARGE SCALE GENOMIC DNA]</scope>
    <source>
        <strain evidence="2">CBS 112818</strain>
    </source>
</reference>
<name>F2S9U3_TRIT1</name>
<sequence length="69" mass="7845">MGEEQDWPTSALQESLPFTFCVLYVPVNTKSRSRCLSNDTLERTTVSCWIPEDALKMESLETLNGDWSS</sequence>
<keyword evidence="2" id="KW-1185">Reference proteome</keyword>
<evidence type="ECO:0000313" key="2">
    <source>
        <dbReference type="Proteomes" id="UP000009172"/>
    </source>
</evidence>
<protein>
    <submittedName>
        <fullName evidence="1">Uncharacterized protein</fullName>
    </submittedName>
</protein>
<proteinExistence type="predicted"/>
<organism evidence="1 2">
    <name type="scientific">Trichophyton tonsurans (strain CBS 112818)</name>
    <name type="common">Scalp ringworm fungus</name>
    <dbReference type="NCBI Taxonomy" id="647933"/>
    <lineage>
        <taxon>Eukaryota</taxon>
        <taxon>Fungi</taxon>
        <taxon>Dikarya</taxon>
        <taxon>Ascomycota</taxon>
        <taxon>Pezizomycotina</taxon>
        <taxon>Eurotiomycetes</taxon>
        <taxon>Eurotiomycetidae</taxon>
        <taxon>Onygenales</taxon>
        <taxon>Arthrodermataceae</taxon>
        <taxon>Trichophyton</taxon>
    </lineage>
</organism>
<dbReference type="AlphaFoldDB" id="F2S9U3"/>
<accession>F2S9U3</accession>